<dbReference type="PANTHER" id="PTHR30346:SF0">
    <property type="entry name" value="HCA OPERON TRANSCRIPTIONAL ACTIVATOR HCAR"/>
    <property type="match status" value="1"/>
</dbReference>
<organism evidence="7 8">
    <name type="scientific">Microbacterium horticulturae</name>
    <dbReference type="NCBI Taxonomy" id="3028316"/>
    <lineage>
        <taxon>Bacteria</taxon>
        <taxon>Bacillati</taxon>
        <taxon>Actinomycetota</taxon>
        <taxon>Actinomycetes</taxon>
        <taxon>Micrococcales</taxon>
        <taxon>Microbacteriaceae</taxon>
        <taxon>Microbacterium</taxon>
    </lineage>
</organism>
<feature type="compositionally biased region" description="Low complexity" evidence="5">
    <location>
        <begin position="17"/>
        <end position="29"/>
    </location>
</feature>
<dbReference type="InterPro" id="IPR005119">
    <property type="entry name" value="LysR_subst-bd"/>
</dbReference>
<evidence type="ECO:0000256" key="1">
    <source>
        <dbReference type="ARBA" id="ARBA00009437"/>
    </source>
</evidence>
<evidence type="ECO:0000313" key="7">
    <source>
        <dbReference type="EMBL" id="WEG09332.1"/>
    </source>
</evidence>
<dbReference type="SUPFAM" id="SSF53850">
    <property type="entry name" value="Periplasmic binding protein-like II"/>
    <property type="match status" value="1"/>
</dbReference>
<evidence type="ECO:0000256" key="4">
    <source>
        <dbReference type="ARBA" id="ARBA00023163"/>
    </source>
</evidence>
<proteinExistence type="inferred from homology"/>
<evidence type="ECO:0000256" key="5">
    <source>
        <dbReference type="SAM" id="MobiDB-lite"/>
    </source>
</evidence>
<accession>A0ABY8C0S3</accession>
<dbReference type="EMBL" id="CP119108">
    <property type="protein sequence ID" value="WEG09332.1"/>
    <property type="molecule type" value="Genomic_DNA"/>
</dbReference>
<evidence type="ECO:0000256" key="3">
    <source>
        <dbReference type="ARBA" id="ARBA00023125"/>
    </source>
</evidence>
<keyword evidence="2" id="KW-0805">Transcription regulation</keyword>
<sequence>MARGRSGSGRAPRRAPRPAGQKPGGKAAPKPAPKKKPAPSPSPAPPPAGPFRLAAVEGATPGKWIRIWEERMPRYPLELVPVPFTDQREALAGADAALVRLPIDSDGLHVIALYDEVPVVVVSVDSELTAADELEVSDLDGEVLITPADDVLRFASPGTTAPVFDAPETTEDAVATVAAGVGVLVVPMSLARLHHRKDVTYRPLRGGPVSTVALAWDADRTTELVDAFVGIVRGRTANSSR</sequence>
<evidence type="ECO:0000313" key="8">
    <source>
        <dbReference type="Proteomes" id="UP001214553"/>
    </source>
</evidence>
<feature type="compositionally biased region" description="Low complexity" evidence="5">
    <location>
        <begin position="1"/>
        <end position="10"/>
    </location>
</feature>
<evidence type="ECO:0000259" key="6">
    <source>
        <dbReference type="Pfam" id="PF03466"/>
    </source>
</evidence>
<name>A0ABY8C0S3_9MICO</name>
<dbReference type="RefSeq" id="WP_275278656.1">
    <property type="nucleotide sequence ID" value="NZ_CP119108.1"/>
</dbReference>
<feature type="region of interest" description="Disordered" evidence="5">
    <location>
        <begin position="1"/>
        <end position="51"/>
    </location>
</feature>
<feature type="compositionally biased region" description="Pro residues" evidence="5">
    <location>
        <begin position="38"/>
        <end position="49"/>
    </location>
</feature>
<feature type="domain" description="LysR substrate-binding" evidence="6">
    <location>
        <begin position="47"/>
        <end position="235"/>
    </location>
</feature>
<comment type="similarity">
    <text evidence="1">Belongs to the LysR transcriptional regulatory family.</text>
</comment>
<protein>
    <submittedName>
        <fullName evidence="7">LysR substrate-binding domain-containing protein</fullName>
    </submittedName>
</protein>
<keyword evidence="4" id="KW-0804">Transcription</keyword>
<reference evidence="7 8" key="1">
    <citation type="submission" date="2023-03" db="EMBL/GenBank/DDBJ databases">
        <title>Genome sequence of Microbacterium sp. KACC 23027.</title>
        <authorList>
            <person name="Kim S."/>
            <person name="Heo J."/>
            <person name="Kwon S.-W."/>
        </authorList>
    </citation>
    <scope>NUCLEOTIDE SEQUENCE [LARGE SCALE GENOMIC DNA]</scope>
    <source>
        <strain evidence="7 8">KACC 23027</strain>
    </source>
</reference>
<evidence type="ECO:0000256" key="2">
    <source>
        <dbReference type="ARBA" id="ARBA00023015"/>
    </source>
</evidence>
<keyword evidence="3" id="KW-0238">DNA-binding</keyword>
<gene>
    <name evidence="7" type="ORF">PU630_01845</name>
</gene>
<dbReference type="Proteomes" id="UP001214553">
    <property type="component" value="Chromosome"/>
</dbReference>
<dbReference type="PANTHER" id="PTHR30346">
    <property type="entry name" value="TRANSCRIPTIONAL DUAL REGULATOR HCAR-RELATED"/>
    <property type="match status" value="1"/>
</dbReference>
<dbReference type="Gene3D" id="3.40.190.10">
    <property type="entry name" value="Periplasmic binding protein-like II"/>
    <property type="match status" value="2"/>
</dbReference>
<keyword evidence="8" id="KW-1185">Reference proteome</keyword>
<dbReference type="Pfam" id="PF03466">
    <property type="entry name" value="LysR_substrate"/>
    <property type="match status" value="1"/>
</dbReference>